<organism evidence="5 6">
    <name type="scientific">Myceligenerans indicum</name>
    <dbReference type="NCBI Taxonomy" id="2593663"/>
    <lineage>
        <taxon>Bacteria</taxon>
        <taxon>Bacillati</taxon>
        <taxon>Actinomycetota</taxon>
        <taxon>Actinomycetes</taxon>
        <taxon>Micrococcales</taxon>
        <taxon>Promicromonosporaceae</taxon>
        <taxon>Myceligenerans</taxon>
    </lineage>
</organism>
<dbReference type="PROSITE" id="PS50043">
    <property type="entry name" value="HTH_LUXR_2"/>
    <property type="match status" value="1"/>
</dbReference>
<dbReference type="EMBL" id="JABBYC010000002">
    <property type="protein sequence ID" value="MBL0885280.1"/>
    <property type="molecule type" value="Genomic_DNA"/>
</dbReference>
<dbReference type="Pfam" id="PF00196">
    <property type="entry name" value="GerE"/>
    <property type="match status" value="1"/>
</dbReference>
<dbReference type="Gene3D" id="3.40.50.300">
    <property type="entry name" value="P-loop containing nucleotide triphosphate hydrolases"/>
    <property type="match status" value="1"/>
</dbReference>
<dbReference type="CDD" id="cd06170">
    <property type="entry name" value="LuxR_C_like"/>
    <property type="match status" value="1"/>
</dbReference>
<feature type="region of interest" description="Disordered" evidence="3">
    <location>
        <begin position="376"/>
        <end position="410"/>
    </location>
</feature>
<dbReference type="SUPFAM" id="SSF46894">
    <property type="entry name" value="C-terminal effector domain of the bipartite response regulators"/>
    <property type="match status" value="1"/>
</dbReference>
<evidence type="ECO:0000313" key="6">
    <source>
        <dbReference type="Proteomes" id="UP000675409"/>
    </source>
</evidence>
<dbReference type="InterPro" id="IPR036388">
    <property type="entry name" value="WH-like_DNA-bd_sf"/>
</dbReference>
<dbReference type="InterPro" id="IPR000792">
    <property type="entry name" value="Tscrpt_reg_LuxR_C"/>
</dbReference>
<dbReference type="SUPFAM" id="SSF52540">
    <property type="entry name" value="P-loop containing nucleoside triphosphate hydrolases"/>
    <property type="match status" value="1"/>
</dbReference>
<dbReference type="Gene3D" id="1.10.10.10">
    <property type="entry name" value="Winged helix-like DNA-binding domain superfamily/Winged helix DNA-binding domain"/>
    <property type="match status" value="1"/>
</dbReference>
<reference evidence="5 6" key="1">
    <citation type="journal article" date="2021" name="Arch. Microbiol.">
        <title>Myceligenerans indicum sp. nov., an actinobacterium isolated from mangrove sediment of Sundarbans, India.</title>
        <authorList>
            <person name="Asha K."/>
            <person name="Bhadury P."/>
        </authorList>
    </citation>
    <scope>NUCLEOTIDE SEQUENCE [LARGE SCALE GENOMIC DNA]</scope>
    <source>
        <strain evidence="5 6">I2</strain>
    </source>
</reference>
<feature type="region of interest" description="Disordered" evidence="3">
    <location>
        <begin position="1"/>
        <end position="34"/>
    </location>
</feature>
<evidence type="ECO:0000313" key="5">
    <source>
        <dbReference type="EMBL" id="MBL0885280.1"/>
    </source>
</evidence>
<evidence type="ECO:0000256" key="2">
    <source>
        <dbReference type="ARBA" id="ARBA00022840"/>
    </source>
</evidence>
<evidence type="ECO:0000256" key="3">
    <source>
        <dbReference type="SAM" id="MobiDB-lite"/>
    </source>
</evidence>
<dbReference type="SMART" id="SM00421">
    <property type="entry name" value="HTH_LUXR"/>
    <property type="match status" value="1"/>
</dbReference>
<keyword evidence="2" id="KW-0067">ATP-binding</keyword>
<dbReference type="InterPro" id="IPR016032">
    <property type="entry name" value="Sig_transdc_resp-reg_C-effctor"/>
</dbReference>
<dbReference type="Pfam" id="PF13191">
    <property type="entry name" value="AAA_16"/>
    <property type="match status" value="1"/>
</dbReference>
<dbReference type="PRINTS" id="PR00038">
    <property type="entry name" value="HTHLUXR"/>
</dbReference>
<feature type="domain" description="HTH luxR-type" evidence="4">
    <location>
        <begin position="877"/>
        <end position="941"/>
    </location>
</feature>
<protein>
    <submittedName>
        <fullName evidence="5">Helix-turn-helix domain-containing protein</fullName>
    </submittedName>
</protein>
<keyword evidence="1" id="KW-0547">Nucleotide-binding</keyword>
<gene>
    <name evidence="5" type="ORF">HGK34_03105</name>
</gene>
<comment type="caution">
    <text evidence="5">The sequence shown here is derived from an EMBL/GenBank/DDBJ whole genome shotgun (WGS) entry which is preliminary data.</text>
</comment>
<dbReference type="Proteomes" id="UP000675409">
    <property type="component" value="Unassembled WGS sequence"/>
</dbReference>
<keyword evidence="6" id="KW-1185">Reference proteome</keyword>
<proteinExistence type="predicted"/>
<dbReference type="PANTHER" id="PTHR16305">
    <property type="entry name" value="TESTICULAR SOLUBLE ADENYLYL CYCLASE"/>
    <property type="match status" value="1"/>
</dbReference>
<name>A0ABS1LGC8_9MICO</name>
<sequence length="941" mass="100058">MLRGPGGASHGAGTSIATTGGFVEPTGRRSRPLVGRQAECERLNLLIGAVRVGKSQSLVVRGEPGVGKSALLLHLMDNAPGCRVVSALGIQSEMELPYAALHQLCMPLLGLLDAVPQPQRDALGTAFGVHAGPPPDRFLVGVAVLSLLSVAAEEQPLLCVVDDAQWLDRVSAQVLAFVARRLDAESVACLFGARTAGAADELSGLPQLQVGALNEGEARELLSTVIRGPLDEQVRDRIIAEAHGNPLALLELPRSLAHDELAGGFGLLTAQALPGRLEDTFRRRLAPLPPDTRLLLLLASAEPLGDPVLVRRAALRLGIKSAASATAPAADLIDLGLRVRFRHPLVRSAVYRAATPEERMRVHGALAEVTDAATDPDRRAWHHAHAAAEPNEETAGELEHSAGRAQARGGRAAAAAFMRRAAELTPEPGRRAERALAAAWASEEAGAPEAASELLTAATAGPLGPLERARASLLRAQIAFTSNHGNLVPPLLLQAARQLEPLDVPLAREAYLQALSSAMFAGRLTQGAALLDVAAAAKDAPPPPGVPTLADLLLDAVALFTGGDARAAAPAMQRALKASLDGGIPVEEEIRWLWLAFGNAVAQWDDTATRRLSEHHVRLARDTGALSVLPLALNSRIMVHLFEGELDEAETLSQEVDVITTATQIQVTNYGALALAAWRGREPEAAELIHVSRAQAMKRGEGVGLTVIQWVSAILYNGLGRYADARAAAQQASADPPANGAARQWAPTELVEAAARCGDQDLAHQALEAVTETTQASTTDWGPGIEARSRALLTKGHQAEELYREAIDRLSRTRLRSEAARAHLLYGEWLRRERRRLDAREQLRTAHEQFTAMGAEAFAERAARELRASGETAHRQTIATGNHLTPREAQIVRLASDGLTNSEVGSQLFISARTVEYHLSKVFAKTGVTSRTGLGVLLSNS</sequence>
<evidence type="ECO:0000256" key="1">
    <source>
        <dbReference type="ARBA" id="ARBA00022741"/>
    </source>
</evidence>
<feature type="compositionally biased region" description="Gly residues" evidence="3">
    <location>
        <begin position="1"/>
        <end position="10"/>
    </location>
</feature>
<dbReference type="InterPro" id="IPR027417">
    <property type="entry name" value="P-loop_NTPase"/>
</dbReference>
<dbReference type="PANTHER" id="PTHR16305:SF35">
    <property type="entry name" value="TRANSCRIPTIONAL ACTIVATOR DOMAIN"/>
    <property type="match status" value="1"/>
</dbReference>
<accession>A0ABS1LGC8</accession>
<dbReference type="InterPro" id="IPR041664">
    <property type="entry name" value="AAA_16"/>
</dbReference>
<evidence type="ECO:0000259" key="4">
    <source>
        <dbReference type="PROSITE" id="PS50043"/>
    </source>
</evidence>